<dbReference type="InterPro" id="IPR032710">
    <property type="entry name" value="NTF2-like_dom_sf"/>
</dbReference>
<proteinExistence type="predicted"/>
<reference evidence="3" key="1">
    <citation type="submission" date="2016-09" db="EMBL/GenBank/DDBJ databases">
        <authorList>
            <person name="Guldener U."/>
        </authorList>
    </citation>
    <scope>NUCLEOTIDE SEQUENCE [LARGE SCALE GENOMIC DNA]</scope>
    <source>
        <strain evidence="3">V64-1</strain>
    </source>
</reference>
<gene>
    <name evidence="2" type="ORF">FRV6_16737</name>
</gene>
<dbReference type="Proteomes" id="UP000219369">
    <property type="component" value="Unassembled WGS sequence"/>
</dbReference>
<name>A0A2H3UFL5_FUSOX</name>
<feature type="signal peptide" evidence="1">
    <location>
        <begin position="1"/>
        <end position="15"/>
    </location>
</feature>
<dbReference type="SUPFAM" id="SSF54427">
    <property type="entry name" value="NTF2-like"/>
    <property type="match status" value="1"/>
</dbReference>
<dbReference type="OrthoDB" id="5086598at2759"/>
<keyword evidence="1" id="KW-0732">Signal</keyword>
<dbReference type="Gene3D" id="3.10.450.50">
    <property type="match status" value="1"/>
</dbReference>
<evidence type="ECO:0000313" key="2">
    <source>
        <dbReference type="EMBL" id="SCO92609.1"/>
    </source>
</evidence>
<evidence type="ECO:0000256" key="1">
    <source>
        <dbReference type="SAM" id="SignalP"/>
    </source>
</evidence>
<dbReference type="EMBL" id="FMJY01000012">
    <property type="protein sequence ID" value="SCO92609.1"/>
    <property type="molecule type" value="Genomic_DNA"/>
</dbReference>
<dbReference type="AlphaFoldDB" id="A0A2H3UFL5"/>
<evidence type="ECO:0000313" key="3">
    <source>
        <dbReference type="Proteomes" id="UP000219369"/>
    </source>
</evidence>
<feature type="chain" id="PRO_5013615176" description="SnoaL-like domain-containing protein" evidence="1">
    <location>
        <begin position="16"/>
        <end position="159"/>
    </location>
</feature>
<protein>
    <recommendedName>
        <fullName evidence="4">SnoaL-like domain-containing protein</fullName>
    </recommendedName>
</protein>
<sequence>MRSSVSLAFLTLGHASVESLLCQPLPYLPRSVAQSPHLLLESQRETTAIWAEAYAEKDLDVLLGYTMEPYTQHNPLAPSGKAIAAAGLNITFSIPGLINNVTRVISDLNFVVLHTHRKQPGTIDKAIVDIFRLNGTCITEHWDVQQTMYANSTNPLAYF</sequence>
<evidence type="ECO:0008006" key="4">
    <source>
        <dbReference type="Google" id="ProtNLM"/>
    </source>
</evidence>
<accession>A0A2H3UFL5</accession>
<organism evidence="2 3">
    <name type="scientific">Fusarium oxysporum</name>
    <name type="common">Fusarium vascular wilt</name>
    <dbReference type="NCBI Taxonomy" id="5507"/>
    <lineage>
        <taxon>Eukaryota</taxon>
        <taxon>Fungi</taxon>
        <taxon>Dikarya</taxon>
        <taxon>Ascomycota</taxon>
        <taxon>Pezizomycotina</taxon>
        <taxon>Sordariomycetes</taxon>
        <taxon>Hypocreomycetidae</taxon>
        <taxon>Hypocreales</taxon>
        <taxon>Nectriaceae</taxon>
        <taxon>Fusarium</taxon>
        <taxon>Fusarium oxysporum species complex</taxon>
    </lineage>
</organism>